<evidence type="ECO:0000256" key="6">
    <source>
        <dbReference type="ARBA" id="ARBA00023242"/>
    </source>
</evidence>
<dbReference type="GO" id="GO:2000028">
    <property type="term" value="P:regulation of photoperiodism, flowering"/>
    <property type="evidence" value="ECO:0007669"/>
    <property type="project" value="TreeGrafter"/>
</dbReference>
<keyword evidence="5" id="KW-0862">Zinc</keyword>
<dbReference type="CDD" id="cd19821">
    <property type="entry name" value="Bbox1_BBX-like"/>
    <property type="match status" value="1"/>
</dbReference>
<dbReference type="InterPro" id="IPR049808">
    <property type="entry name" value="CONSTANS-like_Bbox1"/>
</dbReference>
<gene>
    <name evidence="11" type="ORF">ZIOFF_015217</name>
</gene>
<evidence type="ECO:0000259" key="10">
    <source>
        <dbReference type="PROSITE" id="PS51017"/>
    </source>
</evidence>
<evidence type="ECO:0000256" key="7">
    <source>
        <dbReference type="PROSITE-ProRule" id="PRU00024"/>
    </source>
</evidence>
<name>A0A8J5HDY1_ZINOF</name>
<keyword evidence="3" id="KW-0479">Metal-binding</keyword>
<evidence type="ECO:0000313" key="11">
    <source>
        <dbReference type="EMBL" id="KAG6525263.1"/>
    </source>
</evidence>
<keyword evidence="4 7" id="KW-0863">Zinc-finger</keyword>
<accession>A0A8J5HDY1</accession>
<dbReference type="OrthoDB" id="153872at2759"/>
<dbReference type="GO" id="GO:0005634">
    <property type="term" value="C:nucleus"/>
    <property type="evidence" value="ECO:0007669"/>
    <property type="project" value="UniProtKB-SubCell"/>
</dbReference>
<dbReference type="InterPro" id="IPR000315">
    <property type="entry name" value="Znf_B-box"/>
</dbReference>
<dbReference type="PROSITE" id="PS50119">
    <property type="entry name" value="ZF_BBOX"/>
    <property type="match status" value="1"/>
</dbReference>
<evidence type="ECO:0000259" key="9">
    <source>
        <dbReference type="PROSITE" id="PS50119"/>
    </source>
</evidence>
<organism evidence="11 12">
    <name type="scientific">Zingiber officinale</name>
    <name type="common">Ginger</name>
    <name type="synonym">Amomum zingiber</name>
    <dbReference type="NCBI Taxonomy" id="94328"/>
    <lineage>
        <taxon>Eukaryota</taxon>
        <taxon>Viridiplantae</taxon>
        <taxon>Streptophyta</taxon>
        <taxon>Embryophyta</taxon>
        <taxon>Tracheophyta</taxon>
        <taxon>Spermatophyta</taxon>
        <taxon>Magnoliopsida</taxon>
        <taxon>Liliopsida</taxon>
        <taxon>Zingiberales</taxon>
        <taxon>Zingiberaceae</taxon>
        <taxon>Zingiber</taxon>
    </lineage>
</organism>
<dbReference type="InterPro" id="IPR045281">
    <property type="entry name" value="CONSTANS-like"/>
</dbReference>
<evidence type="ECO:0000313" key="12">
    <source>
        <dbReference type="Proteomes" id="UP000734854"/>
    </source>
</evidence>
<dbReference type="GO" id="GO:0003700">
    <property type="term" value="F:DNA-binding transcription factor activity"/>
    <property type="evidence" value="ECO:0007669"/>
    <property type="project" value="TreeGrafter"/>
</dbReference>
<dbReference type="Pfam" id="PF00643">
    <property type="entry name" value="zf-B_box"/>
    <property type="match status" value="1"/>
</dbReference>
<comment type="caution">
    <text evidence="11">The sequence shown here is derived from an EMBL/GenBank/DDBJ whole genome shotgun (WGS) entry which is preliminary data.</text>
</comment>
<keyword evidence="6 8" id="KW-0539">Nucleus</keyword>
<dbReference type="SMART" id="SM00336">
    <property type="entry name" value="BBOX"/>
    <property type="match status" value="1"/>
</dbReference>
<evidence type="ECO:0000256" key="4">
    <source>
        <dbReference type="ARBA" id="ARBA00022771"/>
    </source>
</evidence>
<feature type="domain" description="CCT" evidence="10">
    <location>
        <begin position="224"/>
        <end position="266"/>
    </location>
</feature>
<sequence>MLQNLTLKVEATGGGWAAAPPTPPPPRACDSCRSAPCAVYCRADAAALCAACDATIHSANQLARRHHRVPLIHPGAAGGGLVVRPILALPYHVALPTYHDAAGEDEEEADSWLLLDPADVAAEEEIAGEVEELLDFVEYNSGDNQVKSEESEGVVPSDQKQRLEMAYDASNGFNYSSVSLNHSVSPSSMADISSSNIAEGTIGLGLFPGNHPLQMPPHCSAMDREARVLRYREKRKMRRFEKTIRYASRKAYAETRPRIKGRFAKKSNIDLEIDQMFASPALGGDLVFGVVPSFSF</sequence>
<comment type="subcellular location">
    <subcellularLocation>
        <location evidence="1 8">Nucleus</location>
    </subcellularLocation>
</comment>
<dbReference type="Proteomes" id="UP000734854">
    <property type="component" value="Unassembled WGS sequence"/>
</dbReference>
<dbReference type="PANTHER" id="PTHR31319:SF39">
    <property type="entry name" value="ZINC FINGER PROTEIN CONSTANS-LIKE 1"/>
    <property type="match status" value="1"/>
</dbReference>
<dbReference type="PANTHER" id="PTHR31319">
    <property type="entry name" value="ZINC FINGER PROTEIN CONSTANS-LIKE 4"/>
    <property type="match status" value="1"/>
</dbReference>
<dbReference type="GO" id="GO:0009909">
    <property type="term" value="P:regulation of flower development"/>
    <property type="evidence" value="ECO:0007669"/>
    <property type="project" value="InterPro"/>
</dbReference>
<dbReference type="GO" id="GO:0008270">
    <property type="term" value="F:zinc ion binding"/>
    <property type="evidence" value="ECO:0007669"/>
    <property type="project" value="UniProtKB-KW"/>
</dbReference>
<evidence type="ECO:0000256" key="3">
    <source>
        <dbReference type="ARBA" id="ARBA00022723"/>
    </source>
</evidence>
<feature type="domain" description="B box-type" evidence="9">
    <location>
        <begin position="24"/>
        <end position="71"/>
    </location>
</feature>
<evidence type="ECO:0008006" key="13">
    <source>
        <dbReference type="Google" id="ProtNLM"/>
    </source>
</evidence>
<evidence type="ECO:0000256" key="8">
    <source>
        <dbReference type="PROSITE-ProRule" id="PRU00357"/>
    </source>
</evidence>
<evidence type="ECO:0000256" key="5">
    <source>
        <dbReference type="ARBA" id="ARBA00022833"/>
    </source>
</evidence>
<dbReference type="InterPro" id="IPR010402">
    <property type="entry name" value="CCT_domain"/>
</dbReference>
<protein>
    <recommendedName>
        <fullName evidence="13">CONSTANS-like protein</fullName>
    </recommendedName>
</protein>
<comment type="similarity">
    <text evidence="2">Belongs to the CONSTANS family.</text>
</comment>
<evidence type="ECO:0000256" key="2">
    <source>
        <dbReference type="ARBA" id="ARBA00010024"/>
    </source>
</evidence>
<dbReference type="Pfam" id="PF06203">
    <property type="entry name" value="CCT"/>
    <property type="match status" value="1"/>
</dbReference>
<dbReference type="PROSITE" id="PS51017">
    <property type="entry name" value="CCT"/>
    <property type="match status" value="1"/>
</dbReference>
<keyword evidence="12" id="KW-1185">Reference proteome</keyword>
<proteinExistence type="inferred from homology"/>
<reference evidence="11 12" key="1">
    <citation type="submission" date="2020-08" db="EMBL/GenBank/DDBJ databases">
        <title>Plant Genome Project.</title>
        <authorList>
            <person name="Zhang R.-G."/>
        </authorList>
    </citation>
    <scope>NUCLEOTIDE SEQUENCE [LARGE SCALE GENOMIC DNA]</scope>
    <source>
        <tissue evidence="11">Rhizome</tissue>
    </source>
</reference>
<dbReference type="AlphaFoldDB" id="A0A8J5HDY1"/>
<dbReference type="EMBL" id="JACMSC010000004">
    <property type="protein sequence ID" value="KAG6525263.1"/>
    <property type="molecule type" value="Genomic_DNA"/>
</dbReference>
<evidence type="ECO:0000256" key="1">
    <source>
        <dbReference type="ARBA" id="ARBA00004123"/>
    </source>
</evidence>